<dbReference type="Proteomes" id="UP000030764">
    <property type="component" value="Unassembled WGS sequence"/>
</dbReference>
<name>A0A085MLK5_9BILA</name>
<organism evidence="1 3">
    <name type="scientific">Trichuris suis</name>
    <name type="common">pig whipworm</name>
    <dbReference type="NCBI Taxonomy" id="68888"/>
    <lineage>
        <taxon>Eukaryota</taxon>
        <taxon>Metazoa</taxon>
        <taxon>Ecdysozoa</taxon>
        <taxon>Nematoda</taxon>
        <taxon>Enoplea</taxon>
        <taxon>Dorylaimia</taxon>
        <taxon>Trichinellida</taxon>
        <taxon>Trichuridae</taxon>
        <taxon>Trichuris</taxon>
    </lineage>
</organism>
<gene>
    <name evidence="1" type="ORF">M513_00864</name>
    <name evidence="2" type="ORF">M514_00864</name>
</gene>
<dbReference type="EMBL" id="KL368241">
    <property type="protein sequence ID" value="KFD59292.1"/>
    <property type="molecule type" value="Genomic_DNA"/>
</dbReference>
<dbReference type="EMBL" id="KL363185">
    <property type="protein sequence ID" value="KFD58101.1"/>
    <property type="molecule type" value="Genomic_DNA"/>
</dbReference>
<keyword evidence="3" id="KW-1185">Reference proteome</keyword>
<sequence>MEEAEMKGHEELIELQNNEELKPKFKKGYHHFWSQQQVAQLQPHLWTVVDKLLTGFHRHT</sequence>
<protein>
    <submittedName>
        <fullName evidence="1">Uncharacterized protein</fullName>
    </submittedName>
</protein>
<evidence type="ECO:0000313" key="3">
    <source>
        <dbReference type="Proteomes" id="UP000030764"/>
    </source>
</evidence>
<dbReference type="Proteomes" id="UP000030758">
    <property type="component" value="Unassembled WGS sequence"/>
</dbReference>
<proteinExistence type="predicted"/>
<evidence type="ECO:0000313" key="1">
    <source>
        <dbReference type="EMBL" id="KFD58101.1"/>
    </source>
</evidence>
<reference evidence="1 3" key="1">
    <citation type="journal article" date="2014" name="Nat. Genet.">
        <title>Genome and transcriptome of the porcine whipworm Trichuris suis.</title>
        <authorList>
            <person name="Jex A.R."/>
            <person name="Nejsum P."/>
            <person name="Schwarz E.M."/>
            <person name="Hu L."/>
            <person name="Young N.D."/>
            <person name="Hall R.S."/>
            <person name="Korhonen P.K."/>
            <person name="Liao S."/>
            <person name="Thamsborg S."/>
            <person name="Xia J."/>
            <person name="Xu P."/>
            <person name="Wang S."/>
            <person name="Scheerlinck J.P."/>
            <person name="Hofmann A."/>
            <person name="Sternberg P.W."/>
            <person name="Wang J."/>
            <person name="Gasser R.B."/>
        </authorList>
    </citation>
    <scope>NUCLEOTIDE SEQUENCE [LARGE SCALE GENOMIC DNA]</scope>
    <source>
        <strain evidence="2">DCEP-RM93F</strain>
        <strain evidence="1">DCEP-RM93M</strain>
    </source>
</reference>
<accession>A0A085MLK5</accession>
<dbReference type="AlphaFoldDB" id="A0A085MLK5"/>
<evidence type="ECO:0000313" key="2">
    <source>
        <dbReference type="EMBL" id="KFD59292.1"/>
    </source>
</evidence>